<dbReference type="PANTHER" id="PTHR47504">
    <property type="entry name" value="RIGHT ORIGIN-BINDING PROTEIN"/>
    <property type="match status" value="1"/>
</dbReference>
<feature type="domain" description="HTH araC/xylS-type" evidence="4">
    <location>
        <begin position="27"/>
        <end position="126"/>
    </location>
</feature>
<dbReference type="RefSeq" id="WP_082097616.1">
    <property type="nucleotide sequence ID" value="NZ_CAUQFK010000016.1"/>
</dbReference>
<reference evidence="5 8" key="2">
    <citation type="submission" date="2024-04" db="EMBL/GenBank/DDBJ databases">
        <authorList>
            <person name="Suleimanova A.D."/>
            <person name="Pudova D.S."/>
            <person name="Shagimardanova E.I."/>
            <person name="Sharipova M.R."/>
        </authorList>
    </citation>
    <scope>NUCLEOTIDE SEQUENCE [LARGE SCALE GENOMIC DNA]</scope>
    <source>
        <strain evidence="5 8">3.1</strain>
    </source>
</reference>
<keyword evidence="1" id="KW-0805">Transcription regulation</keyword>
<dbReference type="InterPro" id="IPR020449">
    <property type="entry name" value="Tscrpt_reg_AraC-type_HTH"/>
</dbReference>
<dbReference type="GeneID" id="57346690"/>
<evidence type="ECO:0000313" key="5">
    <source>
        <dbReference type="EMBL" id="MEL7696262.1"/>
    </source>
</evidence>
<evidence type="ECO:0000313" key="7">
    <source>
        <dbReference type="Proteomes" id="UP000566985"/>
    </source>
</evidence>
<comment type="caution">
    <text evidence="6">The sequence shown here is derived from an EMBL/GenBank/DDBJ whole genome shotgun (WGS) entry which is preliminary data.</text>
</comment>
<keyword evidence="8" id="KW-1185">Reference proteome</keyword>
<dbReference type="EMBL" id="JBCGBG010000002">
    <property type="protein sequence ID" value="MEL7696262.1"/>
    <property type="molecule type" value="Genomic_DNA"/>
</dbReference>
<protein>
    <submittedName>
        <fullName evidence="6">Helix-turn-helix domain-containing protein</fullName>
    </submittedName>
</protein>
<dbReference type="Proteomes" id="UP001468095">
    <property type="component" value="Unassembled WGS sequence"/>
</dbReference>
<gene>
    <name evidence="5" type="ORF">AABB92_11435</name>
    <name evidence="6" type="ORF">HU668_16590</name>
</gene>
<dbReference type="InterPro" id="IPR050959">
    <property type="entry name" value="MarA-like"/>
</dbReference>
<dbReference type="PANTHER" id="PTHR47504:SF5">
    <property type="entry name" value="RIGHT ORIGIN-BINDING PROTEIN"/>
    <property type="match status" value="1"/>
</dbReference>
<dbReference type="Pfam" id="PF12833">
    <property type="entry name" value="HTH_18"/>
    <property type="match status" value="1"/>
</dbReference>
<dbReference type="EMBL" id="JABWPM010000020">
    <property type="protein sequence ID" value="NUY98076.1"/>
    <property type="molecule type" value="Genomic_DNA"/>
</dbReference>
<accession>A0A7Y6NGK9</accession>
<dbReference type="PRINTS" id="PR00032">
    <property type="entry name" value="HTHARAC"/>
</dbReference>
<dbReference type="Proteomes" id="UP000566985">
    <property type="component" value="Unassembled WGS sequence"/>
</dbReference>
<dbReference type="SUPFAM" id="SSF46689">
    <property type="entry name" value="Homeodomain-like"/>
    <property type="match status" value="2"/>
</dbReference>
<organism evidence="6 7">
    <name type="scientific">Pantoea brenneri</name>
    <dbReference type="NCBI Taxonomy" id="472694"/>
    <lineage>
        <taxon>Bacteria</taxon>
        <taxon>Pseudomonadati</taxon>
        <taxon>Pseudomonadota</taxon>
        <taxon>Gammaproteobacteria</taxon>
        <taxon>Enterobacterales</taxon>
        <taxon>Erwiniaceae</taxon>
        <taxon>Pantoea</taxon>
    </lineage>
</organism>
<dbReference type="InterPro" id="IPR009057">
    <property type="entry name" value="Homeodomain-like_sf"/>
</dbReference>
<sequence>MCEEVSRQATLPATGSSSVRAMDAVVSDILPWIEQNLFDERVRVKTITSKSGYGHWHFQRAFRDRTGYNLGEYIRLRRVMRAAVAVIATNKGLLDIAVENGFTSQQNFTRTFRKYLTLTPGAFRNQYGHDLPACERFLSERLSPDTAPWLRLALASHQYGSPLFCAA</sequence>
<reference evidence="6 7" key="1">
    <citation type="submission" date="2020-05" db="EMBL/GenBank/DDBJ databases">
        <title>Whole Genome Sequences of Enterobacteriales Associated with the International Space Station.</title>
        <authorList>
            <person name="Bharadwaj A."/>
            <person name="Daudu R."/>
            <person name="Singh N."/>
            <person name="Wood J."/>
            <person name="Debieu M."/>
            <person name="Mason C."/>
            <person name="Wang C."/>
            <person name="Venkateswaran K."/>
        </authorList>
    </citation>
    <scope>NUCLEOTIDE SEQUENCE [LARGE SCALE GENOMIC DNA]</scope>
    <source>
        <strain evidence="6 7">IF5SW-B1</strain>
    </source>
</reference>
<dbReference type="GO" id="GO:0043565">
    <property type="term" value="F:sequence-specific DNA binding"/>
    <property type="evidence" value="ECO:0007669"/>
    <property type="project" value="InterPro"/>
</dbReference>
<keyword evidence="2" id="KW-0238">DNA-binding</keyword>
<evidence type="ECO:0000256" key="1">
    <source>
        <dbReference type="ARBA" id="ARBA00023015"/>
    </source>
</evidence>
<evidence type="ECO:0000313" key="8">
    <source>
        <dbReference type="Proteomes" id="UP001468095"/>
    </source>
</evidence>
<dbReference type="SMART" id="SM00342">
    <property type="entry name" value="HTH_ARAC"/>
    <property type="match status" value="1"/>
</dbReference>
<dbReference type="Gene3D" id="1.10.10.60">
    <property type="entry name" value="Homeodomain-like"/>
    <property type="match status" value="2"/>
</dbReference>
<evidence type="ECO:0000313" key="6">
    <source>
        <dbReference type="EMBL" id="NUY98076.1"/>
    </source>
</evidence>
<dbReference type="AlphaFoldDB" id="A0A7Y6NGK9"/>
<dbReference type="InterPro" id="IPR018060">
    <property type="entry name" value="HTH_AraC"/>
</dbReference>
<keyword evidence="3" id="KW-0804">Transcription</keyword>
<evidence type="ECO:0000256" key="3">
    <source>
        <dbReference type="ARBA" id="ARBA00023163"/>
    </source>
</evidence>
<evidence type="ECO:0000256" key="2">
    <source>
        <dbReference type="ARBA" id="ARBA00023125"/>
    </source>
</evidence>
<name>A0A7Y6NGK9_9GAMM</name>
<dbReference type="GO" id="GO:0003700">
    <property type="term" value="F:DNA-binding transcription factor activity"/>
    <property type="evidence" value="ECO:0007669"/>
    <property type="project" value="InterPro"/>
</dbReference>
<proteinExistence type="predicted"/>
<evidence type="ECO:0000259" key="4">
    <source>
        <dbReference type="PROSITE" id="PS01124"/>
    </source>
</evidence>
<dbReference type="PROSITE" id="PS01124">
    <property type="entry name" value="HTH_ARAC_FAMILY_2"/>
    <property type="match status" value="1"/>
</dbReference>